<accession>A0A813SLB8</accession>
<organism evidence="2 3">
    <name type="scientific">Brachionus calyciflorus</name>
    <dbReference type="NCBI Taxonomy" id="104777"/>
    <lineage>
        <taxon>Eukaryota</taxon>
        <taxon>Metazoa</taxon>
        <taxon>Spiralia</taxon>
        <taxon>Gnathifera</taxon>
        <taxon>Rotifera</taxon>
        <taxon>Eurotatoria</taxon>
        <taxon>Monogononta</taxon>
        <taxon>Pseudotrocha</taxon>
        <taxon>Ploima</taxon>
        <taxon>Brachionidae</taxon>
        <taxon>Brachionus</taxon>
    </lineage>
</organism>
<evidence type="ECO:0000313" key="3">
    <source>
        <dbReference type="Proteomes" id="UP000663879"/>
    </source>
</evidence>
<dbReference type="Proteomes" id="UP000663879">
    <property type="component" value="Unassembled WGS sequence"/>
</dbReference>
<reference evidence="2" key="1">
    <citation type="submission" date="2021-02" db="EMBL/GenBank/DDBJ databases">
        <authorList>
            <person name="Nowell W R."/>
        </authorList>
    </citation>
    <scope>NUCLEOTIDE SEQUENCE</scope>
    <source>
        <strain evidence="2">Ploen Becks lab</strain>
    </source>
</reference>
<dbReference type="InterPro" id="IPR000477">
    <property type="entry name" value="RT_dom"/>
</dbReference>
<name>A0A813SLB8_9BILA</name>
<dbReference type="EMBL" id="CAJNOC010000733">
    <property type="protein sequence ID" value="CAF0797293.1"/>
    <property type="molecule type" value="Genomic_DNA"/>
</dbReference>
<dbReference type="AlphaFoldDB" id="A0A813SLB8"/>
<evidence type="ECO:0000259" key="1">
    <source>
        <dbReference type="Pfam" id="PF00078"/>
    </source>
</evidence>
<gene>
    <name evidence="2" type="ORF">OXX778_LOCUS6280</name>
</gene>
<evidence type="ECO:0000313" key="2">
    <source>
        <dbReference type="EMBL" id="CAF0797293.1"/>
    </source>
</evidence>
<feature type="domain" description="Reverse transcriptase" evidence="1">
    <location>
        <begin position="41"/>
        <end position="113"/>
    </location>
</feature>
<dbReference type="OrthoDB" id="10014409at2759"/>
<comment type="caution">
    <text evidence="2">The sequence shown here is derived from an EMBL/GenBank/DDBJ whole genome shotgun (WGS) entry which is preliminary data.</text>
</comment>
<keyword evidence="3" id="KW-1185">Reference proteome</keyword>
<sequence length="127" mass="14667">MRKERGRDFSRTGFVLSTFCLDAHDEIEKEEPGLKISYRENIDGIAYADDIVLKSTTKKGLQEQIDITERYGYEIEINYNPSKTTYMVFNEDLILNGSTITQVESMKYLGVNISDDDKNTVHIVRFI</sequence>
<protein>
    <recommendedName>
        <fullName evidence="1">Reverse transcriptase domain-containing protein</fullName>
    </recommendedName>
</protein>
<proteinExistence type="predicted"/>
<dbReference type="Pfam" id="PF00078">
    <property type="entry name" value="RVT_1"/>
    <property type="match status" value="1"/>
</dbReference>